<keyword evidence="1" id="KW-0472">Membrane</keyword>
<organism evidence="2 3">
    <name type="scientific">Symbiodinium natans</name>
    <dbReference type="NCBI Taxonomy" id="878477"/>
    <lineage>
        <taxon>Eukaryota</taxon>
        <taxon>Sar</taxon>
        <taxon>Alveolata</taxon>
        <taxon>Dinophyceae</taxon>
        <taxon>Suessiales</taxon>
        <taxon>Symbiodiniaceae</taxon>
        <taxon>Symbiodinium</taxon>
    </lineage>
</organism>
<keyword evidence="3" id="KW-1185">Reference proteome</keyword>
<sequence length="353" mass="40091">MQCSYHWRSRLLGRFVPRAAVQLRFLRSQVPGRAYRATRILPKLRKEAVPAENLLQQLRNWTRRNSKAIGFGGYVLLTVQWCMDDVLLLRCFGVACASSMAVFLFCQPKPLMVPVRFNLLFIAINAYHIGKIFLHRRDLKLDEVEQMFWDVGFSEFLTKVELREFLARGRRYSAEEGMVLATAGAPVVQKIIALAKGGIVQKQGGKAIAILEPGDFWGEFQLVERARNTAKKHQATAEFSQNSIAVEWDTADLNEYLSSKPDLRHKLQELFAEGLNLKLYRRGICKTLTERDLSRNGRRKARTLQLQTLFEISKHGMLILNATSCATTTATTPKLKVFMRTRPASTGPRTSTG</sequence>
<dbReference type="SUPFAM" id="SSF51206">
    <property type="entry name" value="cAMP-binding domain-like"/>
    <property type="match status" value="1"/>
</dbReference>
<gene>
    <name evidence="2" type="ORF">SNAT2548_LOCUS2676</name>
</gene>
<dbReference type="Gene3D" id="2.60.120.10">
    <property type="entry name" value="Jelly Rolls"/>
    <property type="match status" value="1"/>
</dbReference>
<evidence type="ECO:0000313" key="3">
    <source>
        <dbReference type="Proteomes" id="UP000604046"/>
    </source>
</evidence>
<accession>A0A812I4N3</accession>
<keyword evidence="1" id="KW-1133">Transmembrane helix</keyword>
<feature type="transmembrane region" description="Helical" evidence="1">
    <location>
        <begin position="87"/>
        <end position="105"/>
    </location>
</feature>
<evidence type="ECO:0008006" key="4">
    <source>
        <dbReference type="Google" id="ProtNLM"/>
    </source>
</evidence>
<keyword evidence="1" id="KW-0812">Transmembrane</keyword>
<dbReference type="InterPro" id="IPR018490">
    <property type="entry name" value="cNMP-bd_dom_sf"/>
</dbReference>
<proteinExistence type="predicted"/>
<name>A0A812I4N3_9DINO</name>
<comment type="caution">
    <text evidence="2">The sequence shown here is derived from an EMBL/GenBank/DDBJ whole genome shotgun (WGS) entry which is preliminary data.</text>
</comment>
<dbReference type="OrthoDB" id="425611at2759"/>
<reference evidence="2" key="1">
    <citation type="submission" date="2021-02" db="EMBL/GenBank/DDBJ databases">
        <authorList>
            <person name="Dougan E. K."/>
            <person name="Rhodes N."/>
            <person name="Thang M."/>
            <person name="Chan C."/>
        </authorList>
    </citation>
    <scope>NUCLEOTIDE SEQUENCE</scope>
</reference>
<protein>
    <recommendedName>
        <fullName evidence="4">Cyclic nucleotide-binding domain-containing protein</fullName>
    </recommendedName>
</protein>
<dbReference type="InterPro" id="IPR014710">
    <property type="entry name" value="RmlC-like_jellyroll"/>
</dbReference>
<dbReference type="EMBL" id="CAJNDS010000158">
    <property type="protein sequence ID" value="CAE6971916.1"/>
    <property type="molecule type" value="Genomic_DNA"/>
</dbReference>
<dbReference type="Proteomes" id="UP000604046">
    <property type="component" value="Unassembled WGS sequence"/>
</dbReference>
<evidence type="ECO:0000313" key="2">
    <source>
        <dbReference type="EMBL" id="CAE6971916.1"/>
    </source>
</evidence>
<evidence type="ECO:0000256" key="1">
    <source>
        <dbReference type="SAM" id="Phobius"/>
    </source>
</evidence>
<dbReference type="AlphaFoldDB" id="A0A812I4N3"/>